<gene>
    <name evidence="1" type="ORF">CE91St55_14300</name>
</gene>
<dbReference type="AlphaFoldDB" id="A0A413XDA8"/>
<evidence type="ECO:0000313" key="2">
    <source>
        <dbReference type="Proteomes" id="UP001055091"/>
    </source>
</evidence>
<evidence type="ECO:0000313" key="1">
    <source>
        <dbReference type="EMBL" id="GKG99448.1"/>
    </source>
</evidence>
<accession>A0A413XDA8</accession>
<dbReference type="Pfam" id="PF20155">
    <property type="entry name" value="TMP_3"/>
    <property type="match status" value="1"/>
</dbReference>
<proteinExistence type="predicted"/>
<dbReference type="Proteomes" id="UP001055091">
    <property type="component" value="Unassembled WGS sequence"/>
</dbReference>
<sequence length="728" mass="76916">MGEIRENFILTDQFSAAFSRFLDMGNATAARLEDIGQKADHMEDSVSGGAQGAASTAQTSMEEMGAAIISQLERISQASGNMDQTMKKAAVGGTAAIVSGMKQVGSASVAEMERINASIREMGDNSRYVATQGMNEINETLKQIAVNTSKVNDEQEKHDKKVRQTDNSANKLLSTVKRIVAAAAGFTIGKELLNLSDEMTQTTARLNLMNDGLQTTDQLNQMIYESAQRARTSYLATADVVAKLGQRAGDAFGSSAEVVQFAENLNKQFVIAGASQQEIASASLQLTQALGSGVLRGEELNAVFEAAPNVIQTIADYLDVPIGKIREMASDGEITAGIVKNAMLSATDSINEQFEQMPMTWGQAWTVMKNAATDSMSDVMEELNEVLNSDSGQAIMEGLIAGFEVLSDVAAGAIDLLASGADFVVNNWDYIYPILIGVGIALLAVGAAGVASGIATAAGWVMANLPLVLMIGLLAAMTLGFMQAGGTAEQIGQMIGTVFGGIYAVGYNLVADLWNLFAVFAEFFANIFNDPVANIAHLFFGLLDTILGIVETVANAIDALLNTDMSGAISGFRGQMNNWVDDTFGENAVKIKRMAKLDTATTASQGGEIGANLGKKMDNMSFSLDSFTNKMGNVGAGFGTGDIDTVGKVGKVGKIEQDVNIADENLKLLRDLSERQYVALVNLTVPQTNATINQTVNGGGGSDIDAMLHALKNELDQQNASHSNVVPA</sequence>
<name>A0A413XDA8_9FIRM</name>
<dbReference type="EMBL" id="BQNJ01000001">
    <property type="protein sequence ID" value="GKG99448.1"/>
    <property type="molecule type" value="Genomic_DNA"/>
</dbReference>
<organism evidence="1 2">
    <name type="scientific">Hungatella hathewayi</name>
    <dbReference type="NCBI Taxonomy" id="154046"/>
    <lineage>
        <taxon>Bacteria</taxon>
        <taxon>Bacillati</taxon>
        <taxon>Bacillota</taxon>
        <taxon>Clostridia</taxon>
        <taxon>Lachnospirales</taxon>
        <taxon>Lachnospiraceae</taxon>
        <taxon>Hungatella</taxon>
    </lineage>
</organism>
<dbReference type="RefSeq" id="WP_118042855.1">
    <property type="nucleotide sequence ID" value="NZ_BQNJ01000001.1"/>
</dbReference>
<reference evidence="1" key="1">
    <citation type="submission" date="2022-01" db="EMBL/GenBank/DDBJ databases">
        <title>Novel bile acid biosynthetic pathways are enriched in the microbiome of centenarians.</title>
        <authorList>
            <person name="Sato Y."/>
            <person name="Atarashi K."/>
            <person name="Plichta R.D."/>
            <person name="Arai Y."/>
            <person name="Sasajima S."/>
            <person name="Kearney M.S."/>
            <person name="Suda W."/>
            <person name="Takeshita K."/>
            <person name="Sasaki T."/>
            <person name="Okamoto S."/>
            <person name="Skelly N.A."/>
            <person name="Okamura Y."/>
            <person name="Vlamakis H."/>
            <person name="Li Y."/>
            <person name="Tanoue T."/>
            <person name="Takei H."/>
            <person name="Nittono H."/>
            <person name="Narushima S."/>
            <person name="Irie J."/>
            <person name="Itoh H."/>
            <person name="Moriya K."/>
            <person name="Sugiura Y."/>
            <person name="Suematsu M."/>
            <person name="Moritoki N."/>
            <person name="Shibata S."/>
            <person name="Littman R.D."/>
            <person name="Fischbach A.M."/>
            <person name="Uwamino Y."/>
            <person name="Inoue T."/>
            <person name="Honda A."/>
            <person name="Hattori M."/>
            <person name="Murai T."/>
            <person name="Xavier J.R."/>
            <person name="Hirose N."/>
            <person name="Honda K."/>
        </authorList>
    </citation>
    <scope>NUCLEOTIDE SEQUENCE</scope>
    <source>
        <strain evidence="1">CE91-St55</strain>
    </source>
</reference>
<comment type="caution">
    <text evidence="1">The sequence shown here is derived from an EMBL/GenBank/DDBJ whole genome shotgun (WGS) entry which is preliminary data.</text>
</comment>
<protein>
    <submittedName>
        <fullName evidence="1">Membrane protein</fullName>
    </submittedName>
</protein>
<dbReference type="NCBIfam" id="TIGR02675">
    <property type="entry name" value="tape_meas_nterm"/>
    <property type="match status" value="1"/>
</dbReference>
<dbReference type="InterPro" id="IPR013491">
    <property type="entry name" value="Tape_meas_N"/>
</dbReference>